<dbReference type="InterPro" id="IPR009061">
    <property type="entry name" value="DNA-bd_dom_put_sf"/>
</dbReference>
<evidence type="ECO:0000313" key="3">
    <source>
        <dbReference type="Proteomes" id="UP001178288"/>
    </source>
</evidence>
<evidence type="ECO:0000259" key="1">
    <source>
        <dbReference type="SMART" id="SM00422"/>
    </source>
</evidence>
<proteinExistence type="predicted"/>
<dbReference type="AlphaFoldDB" id="A0AA95MP25"/>
<name>A0AA95MP25_9BACI</name>
<feature type="domain" description="HTH merR-type" evidence="1">
    <location>
        <begin position="4"/>
        <end position="74"/>
    </location>
</feature>
<dbReference type="EMBL" id="CP126114">
    <property type="protein sequence ID" value="WHY84213.1"/>
    <property type="molecule type" value="Genomic_DNA"/>
</dbReference>
<gene>
    <name evidence="2" type="ORF">QNH39_16255</name>
</gene>
<evidence type="ECO:0000313" key="2">
    <source>
        <dbReference type="EMBL" id="WHY84213.1"/>
    </source>
</evidence>
<sequence length="300" mass="34590">MKTYTLKEVSRKINIAPGTLRQWEKDFEETLGIPRSKQGARIYSDLLIDQLVEIKQMTAKKLSKDQIRQAMKKEQKAGGEDRTTKNAEVSLEIMAEPVPPIAVDENAPNNADLFFEAMETYKKNFLNEVKEEIRNVVRKEVVDELKKEISKGTFYTVKSLSDSIYKSTANTKADIEELSETLEKSSELTADSLLYLSNSIANVSLETSEEIHTLSRKLSETSEELSQYADITNNEISSLTEAISTDREFFVEERNQYRLEITQRERAFQQMLVSFRDVAAAKEKKRWKFWSLRGNSHEYK</sequence>
<dbReference type="KEGG" id="nnv:QNH39_16255"/>
<dbReference type="Gene3D" id="1.10.1660.10">
    <property type="match status" value="1"/>
</dbReference>
<dbReference type="GO" id="GO:0006355">
    <property type="term" value="P:regulation of DNA-templated transcription"/>
    <property type="evidence" value="ECO:0007669"/>
    <property type="project" value="InterPro"/>
</dbReference>
<protein>
    <submittedName>
        <fullName evidence="2">MerR family transcriptional regulator</fullName>
    </submittedName>
</protein>
<reference evidence="2" key="1">
    <citation type="submission" date="2023-05" db="EMBL/GenBank/DDBJ databases">
        <title>Comparative genomics of Bacillaceae isolates and their secondary metabolite potential.</title>
        <authorList>
            <person name="Song L."/>
            <person name="Nielsen L.J."/>
            <person name="Mohite O."/>
            <person name="Xu X."/>
            <person name="Weber T."/>
            <person name="Kovacs A.T."/>
        </authorList>
    </citation>
    <scope>NUCLEOTIDE SEQUENCE</scope>
    <source>
        <strain evidence="2">XLM17</strain>
    </source>
</reference>
<accession>A0AA95MP25</accession>
<dbReference type="Proteomes" id="UP001178288">
    <property type="component" value="Chromosome"/>
</dbReference>
<dbReference type="GO" id="GO:0003677">
    <property type="term" value="F:DNA binding"/>
    <property type="evidence" value="ECO:0007669"/>
    <property type="project" value="InterPro"/>
</dbReference>
<dbReference type="SMART" id="SM00422">
    <property type="entry name" value="HTH_MERR"/>
    <property type="match status" value="1"/>
</dbReference>
<dbReference type="InterPro" id="IPR000551">
    <property type="entry name" value="MerR-type_HTH_dom"/>
</dbReference>
<dbReference type="SUPFAM" id="SSF46955">
    <property type="entry name" value="Putative DNA-binding domain"/>
    <property type="match status" value="1"/>
</dbReference>
<dbReference type="Pfam" id="PF13411">
    <property type="entry name" value="MerR_1"/>
    <property type="match status" value="1"/>
</dbReference>
<dbReference type="RefSeq" id="WP_066088634.1">
    <property type="nucleotide sequence ID" value="NZ_CP126114.1"/>
</dbReference>
<keyword evidence="3" id="KW-1185">Reference proteome</keyword>
<organism evidence="2 3">
    <name type="scientific">Neobacillus novalis</name>
    <dbReference type="NCBI Taxonomy" id="220687"/>
    <lineage>
        <taxon>Bacteria</taxon>
        <taxon>Bacillati</taxon>
        <taxon>Bacillota</taxon>
        <taxon>Bacilli</taxon>
        <taxon>Bacillales</taxon>
        <taxon>Bacillaceae</taxon>
        <taxon>Neobacillus</taxon>
    </lineage>
</organism>